<feature type="region of interest" description="Disordered" evidence="1">
    <location>
        <begin position="63"/>
        <end position="85"/>
    </location>
</feature>
<name>A0A9Q3E2A8_9BASI</name>
<gene>
    <name evidence="2" type="ORF">O181_050733</name>
</gene>
<organism evidence="2 3">
    <name type="scientific">Austropuccinia psidii MF-1</name>
    <dbReference type="NCBI Taxonomy" id="1389203"/>
    <lineage>
        <taxon>Eukaryota</taxon>
        <taxon>Fungi</taxon>
        <taxon>Dikarya</taxon>
        <taxon>Basidiomycota</taxon>
        <taxon>Pucciniomycotina</taxon>
        <taxon>Pucciniomycetes</taxon>
        <taxon>Pucciniales</taxon>
        <taxon>Sphaerophragmiaceae</taxon>
        <taxon>Austropuccinia</taxon>
    </lineage>
</organism>
<proteinExistence type="predicted"/>
<keyword evidence="3" id="KW-1185">Reference proteome</keyword>
<accession>A0A9Q3E2A8</accession>
<evidence type="ECO:0000313" key="3">
    <source>
        <dbReference type="Proteomes" id="UP000765509"/>
    </source>
</evidence>
<dbReference type="Proteomes" id="UP000765509">
    <property type="component" value="Unassembled WGS sequence"/>
</dbReference>
<protein>
    <submittedName>
        <fullName evidence="2">Uncharacterized protein</fullName>
    </submittedName>
</protein>
<dbReference type="EMBL" id="AVOT02021915">
    <property type="protein sequence ID" value="MBW0511018.1"/>
    <property type="molecule type" value="Genomic_DNA"/>
</dbReference>
<reference evidence="2" key="1">
    <citation type="submission" date="2021-03" db="EMBL/GenBank/DDBJ databases">
        <title>Draft genome sequence of rust myrtle Austropuccinia psidii MF-1, a brazilian biotype.</title>
        <authorList>
            <person name="Quecine M.C."/>
            <person name="Pachon D.M.R."/>
            <person name="Bonatelli M.L."/>
            <person name="Correr F.H."/>
            <person name="Franceschini L.M."/>
            <person name="Leite T.F."/>
            <person name="Margarido G.R.A."/>
            <person name="Almeida C.A."/>
            <person name="Ferrarezi J.A."/>
            <person name="Labate C.A."/>
        </authorList>
    </citation>
    <scope>NUCLEOTIDE SEQUENCE</scope>
    <source>
        <strain evidence="2">MF-1</strain>
    </source>
</reference>
<comment type="caution">
    <text evidence="2">The sequence shown here is derived from an EMBL/GenBank/DDBJ whole genome shotgun (WGS) entry which is preliminary data.</text>
</comment>
<dbReference type="AlphaFoldDB" id="A0A9Q3E2A8"/>
<evidence type="ECO:0000313" key="2">
    <source>
        <dbReference type="EMBL" id="MBW0511018.1"/>
    </source>
</evidence>
<evidence type="ECO:0000256" key="1">
    <source>
        <dbReference type="SAM" id="MobiDB-lite"/>
    </source>
</evidence>
<sequence length="85" mass="9329">MAIYAPYGTNEVPFGIITMKPKGAKGEANQTPNHRWAYLSSNLSPKPQRAQIDPRTNNCKLSIESHGLWQPPEALSSGPTRLPLS</sequence>